<reference evidence="7" key="1">
    <citation type="journal article" date="2015" name="MBio">
        <title>Eco-Evolutionary Dynamics of Episomes among Ecologically Cohesive Bacterial Populations.</title>
        <authorList>
            <person name="Xue H."/>
            <person name="Cordero O.X."/>
            <person name="Camas F.M."/>
            <person name="Trimble W."/>
            <person name="Meyer F."/>
            <person name="Guglielmini J."/>
            <person name="Rocha E.P."/>
            <person name="Polz M.F."/>
        </authorList>
    </citation>
    <scope>NUCLEOTIDE SEQUENCE</scope>
    <source>
        <strain evidence="7">1F_145</strain>
    </source>
</reference>
<comment type="similarity">
    <text evidence="2">Belongs to the TrbI/VirB10 family.</text>
</comment>
<evidence type="ECO:0000256" key="4">
    <source>
        <dbReference type="ARBA" id="ARBA00022989"/>
    </source>
</evidence>
<comment type="subcellular location">
    <subcellularLocation>
        <location evidence="1">Membrane</location>
        <topology evidence="1">Single-pass membrane protein</topology>
    </subcellularLocation>
</comment>
<proteinExistence type="inferred from homology"/>
<evidence type="ECO:0000256" key="6">
    <source>
        <dbReference type="SAM" id="Phobius"/>
    </source>
</evidence>
<dbReference type="AlphaFoldDB" id="A0A0H3ZSR8"/>
<evidence type="ECO:0000256" key="1">
    <source>
        <dbReference type="ARBA" id="ARBA00004167"/>
    </source>
</evidence>
<organism evidence="7">
    <name type="scientific">Vibrio splendidus</name>
    <dbReference type="NCBI Taxonomy" id="29497"/>
    <lineage>
        <taxon>Bacteria</taxon>
        <taxon>Pseudomonadati</taxon>
        <taxon>Pseudomonadota</taxon>
        <taxon>Gammaproteobacteria</taxon>
        <taxon>Vibrionales</taxon>
        <taxon>Vibrionaceae</taxon>
        <taxon>Vibrio</taxon>
    </lineage>
</organism>
<evidence type="ECO:0000256" key="5">
    <source>
        <dbReference type="ARBA" id="ARBA00023136"/>
    </source>
</evidence>
<sequence>MSLIGNLNPNFEYTRLALIIGGAIAVVGGGYYAYQSLNLQKPKQYTQQTEKSGDVTNLFYSRPDIKESDVYLLPSDQELAELQAAEEERKAAEKATQYKIPEIVTETKTRTKHDERQRKIEEKYTKEQLFVNTQPTPQQLREERRQQLLASRRAKSSTWSQTIDYDAIEAKEKETKKPSDKDYSEHEIGKDTSTYPVDLTRTITADRYIDCAVKEQINSQLEGRVVCQVVNDVYGAHGRKILIPAGSTAIGQHTTLKKVGDERFNVVWQRIIRAGDGVHIKLTEAYSSDRIGSSGVGGIVDNRMFEKYGGAVLTSSISAIAQISIPVKSGSITNSVIQSYGTDLGQVTAALINEGINIKPFSILPAGTIIKITPTTDIWLKHFDKKNGAVFAPVEE</sequence>
<evidence type="ECO:0000313" key="7">
    <source>
        <dbReference type="EMBL" id="AKN36611.1"/>
    </source>
</evidence>
<keyword evidence="4 6" id="KW-1133">Transmembrane helix</keyword>
<name>A0A0H3ZSR8_VIBSP</name>
<dbReference type="InterPro" id="IPR005498">
    <property type="entry name" value="T4SS_VirB10/TraB/TrbI"/>
</dbReference>
<dbReference type="InterPro" id="IPR042217">
    <property type="entry name" value="T4SS_VirB10/TrbI"/>
</dbReference>
<keyword evidence="5 6" id="KW-0472">Membrane</keyword>
<keyword evidence="3 6" id="KW-0812">Transmembrane</keyword>
<evidence type="ECO:0000256" key="3">
    <source>
        <dbReference type="ARBA" id="ARBA00022692"/>
    </source>
</evidence>
<dbReference type="Pfam" id="PF03743">
    <property type="entry name" value="TrbI"/>
    <property type="match status" value="1"/>
</dbReference>
<dbReference type="EMBL" id="KP795502">
    <property type="protein sequence ID" value="AKN36611.1"/>
    <property type="molecule type" value="Genomic_DNA"/>
</dbReference>
<dbReference type="GO" id="GO:0016020">
    <property type="term" value="C:membrane"/>
    <property type="evidence" value="ECO:0007669"/>
    <property type="project" value="UniProtKB-SubCell"/>
</dbReference>
<evidence type="ECO:0000256" key="2">
    <source>
        <dbReference type="ARBA" id="ARBA00010265"/>
    </source>
</evidence>
<dbReference type="CDD" id="cd16429">
    <property type="entry name" value="VirB10"/>
    <property type="match status" value="1"/>
</dbReference>
<protein>
    <submittedName>
        <fullName evidence="7">Inner membrane protein forms channel for type IVsecretion of T-DNA complex (VirB10)</fullName>
    </submittedName>
</protein>
<accession>A0A0H3ZSR8</accession>
<feature type="transmembrane region" description="Helical" evidence="6">
    <location>
        <begin position="16"/>
        <end position="34"/>
    </location>
</feature>
<dbReference type="Gene3D" id="2.40.128.260">
    <property type="entry name" value="Type IV secretion system, VirB10/TraB/TrbI"/>
    <property type="match status" value="1"/>
</dbReference>